<evidence type="ECO:0000256" key="3">
    <source>
        <dbReference type="ARBA" id="ARBA00022679"/>
    </source>
</evidence>
<dbReference type="SUPFAM" id="SSF53067">
    <property type="entry name" value="Actin-like ATPase domain"/>
    <property type="match status" value="2"/>
</dbReference>
<feature type="domain" description="Carbohydrate kinase FGGY C-terminal" evidence="11">
    <location>
        <begin position="247"/>
        <end position="430"/>
    </location>
</feature>
<dbReference type="PANTHER" id="PTHR43095:SF5">
    <property type="entry name" value="XYLULOSE KINASE"/>
    <property type="match status" value="1"/>
</dbReference>
<dbReference type="RefSeq" id="WP_134556286.1">
    <property type="nucleotide sequence ID" value="NZ_SOHK01000017.1"/>
</dbReference>
<protein>
    <recommendedName>
        <fullName evidence="8 9">Xylulose kinase</fullName>
        <shortName evidence="8 9">Xylulokinase</shortName>
        <ecNumber evidence="8 9">2.7.1.17</ecNumber>
    </recommendedName>
</protein>
<dbReference type="GO" id="GO:0005524">
    <property type="term" value="F:ATP binding"/>
    <property type="evidence" value="ECO:0007669"/>
    <property type="project" value="UniProtKB-UniRule"/>
</dbReference>
<dbReference type="GO" id="GO:0005998">
    <property type="term" value="P:xylulose catabolic process"/>
    <property type="evidence" value="ECO:0007669"/>
    <property type="project" value="UniProtKB-UniRule"/>
</dbReference>
<evidence type="ECO:0000256" key="9">
    <source>
        <dbReference type="RuleBase" id="RU364073"/>
    </source>
</evidence>
<dbReference type="HAMAP" id="MF_02220">
    <property type="entry name" value="XylB"/>
    <property type="match status" value="1"/>
</dbReference>
<dbReference type="PIRSF" id="PIRSF000538">
    <property type="entry name" value="GlpK"/>
    <property type="match status" value="1"/>
</dbReference>
<evidence type="ECO:0000256" key="1">
    <source>
        <dbReference type="ARBA" id="ARBA00009156"/>
    </source>
</evidence>
<evidence type="ECO:0000259" key="11">
    <source>
        <dbReference type="Pfam" id="PF02782"/>
    </source>
</evidence>
<reference evidence="12 13" key="1">
    <citation type="submission" date="2019-03" db="EMBL/GenBank/DDBJ databases">
        <title>Genomics of glacier-inhabiting Cryobacterium strains.</title>
        <authorList>
            <person name="Liu Q."/>
            <person name="Xin Y.-H."/>
        </authorList>
    </citation>
    <scope>NUCLEOTIDE SEQUENCE [LARGE SCALE GENOMIC DNA]</scope>
    <source>
        <strain evidence="12 13">Sr36</strain>
    </source>
</reference>
<feature type="binding site" evidence="8">
    <location>
        <begin position="79"/>
        <end position="80"/>
    </location>
    <ligand>
        <name>substrate</name>
    </ligand>
</feature>
<gene>
    <name evidence="8 9 12" type="primary">xylB</name>
    <name evidence="12" type="ORF">E3T47_11915</name>
</gene>
<keyword evidence="3 8" id="KW-0808">Transferase</keyword>
<sequence length="471" mass="48923">MTLALNRRVVVGVDSSTQSCKVVSVDADTGELLQLRSAPHPDGTSIDPKRWWDAFEQAGGGSSAAGEGNVLALGVSAQQHGMVALDRAGMPVHDALLWNDVRSAPQAAALTEKYGASMWASEIGMVPVASFTITKLAWLHENRPELAARVEQVLLPHDWLTWNILGRPAEATTDRSDASGTGYFSVHSSEYRLDLLEAALGRSARVPRVLGPSERAGVSPGGVIVSAGAGDNAAAALGLGVAEGDVVVSIGTSGTVFASTAARIADASGSVAGFADAAGGQLPLLATINGARTLVATAHMLDVDIERFGALALSAPIDADGLLLLPYLDGERTPNLPDATGSLTGMRRANMRPENVAQASVLGLVCSLADALDSLRRQGVPVRQVILIGGGSQSPAVQKIAADVFGVPVVLPAPGEYVALGAARQAAWALDGDFPQWKREIATELEPSAARDWAVDVRARYAEQRGLIYGV</sequence>
<keyword evidence="5 8" id="KW-0418">Kinase</keyword>
<dbReference type="InterPro" id="IPR000577">
    <property type="entry name" value="Carb_kinase_FGGY"/>
</dbReference>
<evidence type="ECO:0000256" key="8">
    <source>
        <dbReference type="HAMAP-Rule" id="MF_02220"/>
    </source>
</evidence>
<evidence type="ECO:0000256" key="6">
    <source>
        <dbReference type="ARBA" id="ARBA00022840"/>
    </source>
</evidence>
<evidence type="ECO:0000256" key="2">
    <source>
        <dbReference type="ARBA" id="ARBA00022629"/>
    </source>
</evidence>
<dbReference type="OrthoDB" id="9805576at2"/>
<dbReference type="EMBL" id="SOHK01000017">
    <property type="protein sequence ID" value="TFD64199.1"/>
    <property type="molecule type" value="Genomic_DNA"/>
</dbReference>
<dbReference type="Gene3D" id="3.30.420.40">
    <property type="match status" value="2"/>
</dbReference>
<evidence type="ECO:0000259" key="10">
    <source>
        <dbReference type="Pfam" id="PF00370"/>
    </source>
</evidence>
<keyword evidence="6 8" id="KW-0067">ATP-binding</keyword>
<evidence type="ECO:0000256" key="5">
    <source>
        <dbReference type="ARBA" id="ARBA00022777"/>
    </source>
</evidence>
<dbReference type="Pfam" id="PF02782">
    <property type="entry name" value="FGGY_C"/>
    <property type="match status" value="1"/>
</dbReference>
<feature type="active site" description="Proton acceptor" evidence="8">
    <location>
        <position position="231"/>
    </location>
</feature>
<keyword evidence="4 8" id="KW-0547">Nucleotide-binding</keyword>
<dbReference type="InterPro" id="IPR018483">
    <property type="entry name" value="Carb_kinase_FGGY_CS"/>
</dbReference>
<dbReference type="Pfam" id="PF00370">
    <property type="entry name" value="FGGY_N"/>
    <property type="match status" value="1"/>
</dbReference>
<organism evidence="12 13">
    <name type="scientific">Cryobacterium ruanii</name>
    <dbReference type="NCBI Taxonomy" id="1259197"/>
    <lineage>
        <taxon>Bacteria</taxon>
        <taxon>Bacillati</taxon>
        <taxon>Actinomycetota</taxon>
        <taxon>Actinomycetes</taxon>
        <taxon>Micrococcales</taxon>
        <taxon>Microbacteriaceae</taxon>
        <taxon>Cryobacterium</taxon>
    </lineage>
</organism>
<comment type="caution">
    <text evidence="12">The sequence shown here is derived from an EMBL/GenBank/DDBJ whole genome shotgun (WGS) entry which is preliminary data.</text>
</comment>
<comment type="similarity">
    <text evidence="1 8 9">Belongs to the FGGY kinase family.</text>
</comment>
<dbReference type="InterPro" id="IPR050406">
    <property type="entry name" value="FGGY_Carb_Kinase"/>
</dbReference>
<accession>A0A4R9ALC8</accession>
<dbReference type="AlphaFoldDB" id="A0A4R9ALC8"/>
<dbReference type="PANTHER" id="PTHR43095">
    <property type="entry name" value="SUGAR KINASE"/>
    <property type="match status" value="1"/>
</dbReference>
<feature type="domain" description="Carbohydrate kinase FGGY N-terminal" evidence="10">
    <location>
        <begin position="10"/>
        <end position="238"/>
    </location>
</feature>
<dbReference type="InterPro" id="IPR043129">
    <property type="entry name" value="ATPase_NBD"/>
</dbReference>
<dbReference type="InterPro" id="IPR018485">
    <property type="entry name" value="FGGY_C"/>
</dbReference>
<keyword evidence="13" id="KW-1185">Reference proteome</keyword>
<evidence type="ECO:0000256" key="7">
    <source>
        <dbReference type="ARBA" id="ARBA00023277"/>
    </source>
</evidence>
<evidence type="ECO:0000313" key="12">
    <source>
        <dbReference type="EMBL" id="TFD64199.1"/>
    </source>
</evidence>
<comment type="function">
    <text evidence="8">Catalyzes the phosphorylation of D-xylulose to D-xylulose 5-phosphate.</text>
</comment>
<dbReference type="EC" id="2.7.1.17" evidence="8 9"/>
<dbReference type="GO" id="GO:0004856">
    <property type="term" value="F:D-xylulokinase activity"/>
    <property type="evidence" value="ECO:0007669"/>
    <property type="project" value="UniProtKB-UniRule"/>
</dbReference>
<dbReference type="Proteomes" id="UP000298154">
    <property type="component" value="Unassembled WGS sequence"/>
</dbReference>
<dbReference type="PRINTS" id="PR00301">
    <property type="entry name" value="HEATSHOCK70"/>
</dbReference>
<dbReference type="PROSITE" id="PS00933">
    <property type="entry name" value="FGGY_KINASES_1"/>
    <property type="match status" value="1"/>
</dbReference>
<proteinExistence type="inferred from homology"/>
<dbReference type="GO" id="GO:0042732">
    <property type="term" value="P:D-xylose metabolic process"/>
    <property type="evidence" value="ECO:0007669"/>
    <property type="project" value="UniProtKB-KW"/>
</dbReference>
<dbReference type="InterPro" id="IPR006000">
    <property type="entry name" value="Xylulokinase"/>
</dbReference>
<comment type="catalytic activity">
    <reaction evidence="8 9">
        <text>D-xylulose + ATP = D-xylulose 5-phosphate + ADP + H(+)</text>
        <dbReference type="Rhea" id="RHEA:10964"/>
        <dbReference type="ChEBI" id="CHEBI:15378"/>
        <dbReference type="ChEBI" id="CHEBI:17140"/>
        <dbReference type="ChEBI" id="CHEBI:30616"/>
        <dbReference type="ChEBI" id="CHEBI:57737"/>
        <dbReference type="ChEBI" id="CHEBI:456216"/>
        <dbReference type="EC" id="2.7.1.17"/>
    </reaction>
</comment>
<keyword evidence="7 8" id="KW-0119">Carbohydrate metabolism</keyword>
<keyword evidence="2 8" id="KW-0859">Xylose metabolism</keyword>
<evidence type="ECO:0000313" key="13">
    <source>
        <dbReference type="Proteomes" id="UP000298154"/>
    </source>
</evidence>
<dbReference type="InterPro" id="IPR018484">
    <property type="entry name" value="FGGY_N"/>
</dbReference>
<evidence type="ECO:0000256" key="4">
    <source>
        <dbReference type="ARBA" id="ARBA00022741"/>
    </source>
</evidence>
<feature type="site" description="Important for activity" evidence="8">
    <location>
        <position position="14"/>
    </location>
</feature>
<dbReference type="NCBIfam" id="TIGR01312">
    <property type="entry name" value="XylB"/>
    <property type="match status" value="1"/>
</dbReference>
<name>A0A4R9ALC8_9MICO</name>